<dbReference type="OrthoDB" id="14252at2759"/>
<dbReference type="GO" id="GO:0016236">
    <property type="term" value="P:macroautophagy"/>
    <property type="evidence" value="ECO:0007669"/>
    <property type="project" value="TreeGrafter"/>
</dbReference>
<accession>A0A316YR84</accession>
<dbReference type="Proteomes" id="UP000245768">
    <property type="component" value="Unassembled WGS sequence"/>
</dbReference>
<evidence type="ECO:0000259" key="4">
    <source>
        <dbReference type="PROSITE" id="PS50213"/>
    </source>
</evidence>
<evidence type="ECO:0000313" key="6">
    <source>
        <dbReference type="Proteomes" id="UP000245768"/>
    </source>
</evidence>
<keyword evidence="6" id="KW-1185">Reference proteome</keyword>
<name>A0A316YR84_9BASI</name>
<organism evidence="5 6">
    <name type="scientific">Acaromyces ingoldii</name>
    <dbReference type="NCBI Taxonomy" id="215250"/>
    <lineage>
        <taxon>Eukaryota</taxon>
        <taxon>Fungi</taxon>
        <taxon>Dikarya</taxon>
        <taxon>Basidiomycota</taxon>
        <taxon>Ustilaginomycotina</taxon>
        <taxon>Exobasidiomycetes</taxon>
        <taxon>Exobasidiales</taxon>
        <taxon>Cryptobasidiaceae</taxon>
        <taxon>Acaromyces</taxon>
    </lineage>
</organism>
<dbReference type="InterPro" id="IPR050904">
    <property type="entry name" value="Adhesion/Biosynth-related"/>
</dbReference>
<feature type="domain" description="FAS1" evidence="4">
    <location>
        <begin position="295"/>
        <end position="438"/>
    </location>
</feature>
<feature type="chain" id="PRO_5016347483" description="FAS1 domain-containing protein" evidence="3">
    <location>
        <begin position="26"/>
        <end position="1078"/>
    </location>
</feature>
<feature type="domain" description="FAS1" evidence="4">
    <location>
        <begin position="444"/>
        <end position="634"/>
    </location>
</feature>
<dbReference type="PROSITE" id="PS50213">
    <property type="entry name" value="FAS1"/>
    <property type="match status" value="4"/>
</dbReference>
<dbReference type="SUPFAM" id="SSF82153">
    <property type="entry name" value="FAS1 domain"/>
    <property type="match status" value="5"/>
</dbReference>
<feature type="signal peptide" evidence="3">
    <location>
        <begin position="1"/>
        <end position="25"/>
    </location>
</feature>
<evidence type="ECO:0000256" key="1">
    <source>
        <dbReference type="SAM" id="MobiDB-lite"/>
    </source>
</evidence>
<feature type="domain" description="FAS1" evidence="4">
    <location>
        <begin position="33"/>
        <end position="292"/>
    </location>
</feature>
<sequence length="1078" mass="119219">MRLCWSPVAAGLLGLLAVMSGGAFADQDNIPHNANLLDVLAASSNHTILVRLLQRTRLIPTLNNLMEFGDGRGLTMLAPTDEAILRRRDKERDEREARVSFTPKYYEAGDVPSWDSVMGRWEWAVALAGTNADEDQQEEDLAVRVWSQSQEHRIENINAVLRQQLLYHVLNFTLPYDFNMTDEGSPSPLPEPGQHPIMHTTLHLPSRRFLHEPTRPGPIPHPPSEPPHPGAEDHGGLLGGRGQKLRMATRKSAKESLGIYFGTDDEGKGGAKVLATDSSSKNGIVVSIDDILDLPPDLATIVRKDSRLQHLVELTTDKMLLTLTETAHATFFLPTAEAFESLTDLEKTFIMGPWQLARQERIKLLGWHMSGIGVGNGKVGYGEQLRKANETQITTTLGGAVTVRVDDKDKSLTVDKAKIVAEDILTENGVIHIVDSLLLPFGDLALSVEKTLLALNASRFVSMMHAAGLESYINKNPHGGEDEDDDEKALPWTFMVPRDDTIDNWFESHATQRAHHFSRWGVDEDDADIDKRPPLEDVLRYHIAPSSLSPENLTKGMLVGTELRDWRLKDGRQRIVVALDDDDEEESIQGTARAWGKTKPPRQGNGDVAFGDANVIATPVKVGPSIIYLISKVLEPPSNPIQTAVSSLSLSTFVATVFSAELDKPVKRAPAITYLIPRNDAFEALGLAMPYLLLDRTESRQELRSVVEYHAIDKIVYTPDFASGQTRYPTLEGSPIWAGRDGKGVVEIKRGTRGRNARVVKDDILTSTGVIHEIDQVELPPTLDLTIDKLFKGSKADTMRDLVVQAGYGWILNGTRPTSEEQLDALRSKWGGKNRKRKRDKKRHRRREQLLTDEDQSYVVLCPTDAAFAKINLTTYLQDKELLERLVLLHIIPSPADDALPWGNAKQVPIGLQDSKQVDSLLDQSAGGPSRYGKLAFRKLEVAKDGADDGGGDGDVDQGLGWVVGVADTRGTDGRKHSARILSFGRESLADDVTRMSKKKKADPPADGLPNSRSIGGVFTLDAVLQPYEPGWFYRWGWVALSSLLAVVVLAGMGYGLWVWWQRDGRIRLPDALEGEEE</sequence>
<feature type="transmembrane region" description="Helical" evidence="2">
    <location>
        <begin position="1036"/>
        <end position="1061"/>
    </location>
</feature>
<dbReference type="GO" id="GO:0000329">
    <property type="term" value="C:fungal-type vacuole membrane"/>
    <property type="evidence" value="ECO:0007669"/>
    <property type="project" value="TreeGrafter"/>
</dbReference>
<feature type="domain" description="FAS1" evidence="4">
    <location>
        <begin position="637"/>
        <end position="778"/>
    </location>
</feature>
<gene>
    <name evidence="5" type="ORF">FA10DRAFT_265375</name>
</gene>
<dbReference type="InterPro" id="IPR036378">
    <property type="entry name" value="FAS1_dom_sf"/>
</dbReference>
<keyword evidence="3" id="KW-0732">Signal</keyword>
<dbReference type="InterPro" id="IPR000782">
    <property type="entry name" value="FAS1_domain"/>
</dbReference>
<dbReference type="PANTHER" id="PTHR10900">
    <property type="entry name" value="PERIOSTIN-RELATED"/>
    <property type="match status" value="1"/>
</dbReference>
<dbReference type="GO" id="GO:0005615">
    <property type="term" value="C:extracellular space"/>
    <property type="evidence" value="ECO:0007669"/>
    <property type="project" value="TreeGrafter"/>
</dbReference>
<evidence type="ECO:0000256" key="2">
    <source>
        <dbReference type="SAM" id="Phobius"/>
    </source>
</evidence>
<dbReference type="Pfam" id="PF02469">
    <property type="entry name" value="Fasciclin"/>
    <property type="match status" value="3"/>
</dbReference>
<protein>
    <recommendedName>
        <fullName evidence="4">FAS1 domain-containing protein</fullName>
    </recommendedName>
</protein>
<dbReference type="InParanoid" id="A0A316YR84"/>
<dbReference type="SMART" id="SM00554">
    <property type="entry name" value="FAS1"/>
    <property type="match status" value="3"/>
</dbReference>
<dbReference type="PANTHER" id="PTHR10900:SF77">
    <property type="entry name" value="FI19380P1"/>
    <property type="match status" value="1"/>
</dbReference>
<feature type="region of interest" description="Disordered" evidence="1">
    <location>
        <begin position="209"/>
        <end position="245"/>
    </location>
</feature>
<dbReference type="GeneID" id="37042949"/>
<dbReference type="Gene3D" id="2.30.180.10">
    <property type="entry name" value="FAS1 domain"/>
    <property type="match status" value="5"/>
</dbReference>
<keyword evidence="2" id="KW-1133">Transmembrane helix</keyword>
<keyword evidence="2" id="KW-0812">Transmembrane</keyword>
<dbReference type="EMBL" id="KZ819635">
    <property type="protein sequence ID" value="PWN91526.1"/>
    <property type="molecule type" value="Genomic_DNA"/>
</dbReference>
<feature type="compositionally biased region" description="Pro residues" evidence="1">
    <location>
        <begin position="215"/>
        <end position="229"/>
    </location>
</feature>
<evidence type="ECO:0000256" key="3">
    <source>
        <dbReference type="SAM" id="SignalP"/>
    </source>
</evidence>
<keyword evidence="2" id="KW-0472">Membrane</keyword>
<reference evidence="5" key="1">
    <citation type="journal article" date="2018" name="Mol. Biol. Evol.">
        <title>Broad Genomic Sampling Reveals a Smut Pathogenic Ancestry of the Fungal Clade Ustilaginomycotina.</title>
        <authorList>
            <person name="Kijpornyongpan T."/>
            <person name="Mondo S.J."/>
            <person name="Barry K."/>
            <person name="Sandor L."/>
            <person name="Lee J."/>
            <person name="Lipzen A."/>
            <person name="Pangilinan J."/>
            <person name="LaButti K."/>
            <person name="Hainaut M."/>
            <person name="Henrissat B."/>
            <person name="Grigoriev I.V."/>
            <person name="Spatafora J.W."/>
            <person name="Aime M.C."/>
        </authorList>
    </citation>
    <scope>NUCLEOTIDE SEQUENCE [LARGE SCALE GENOMIC DNA]</scope>
    <source>
        <strain evidence="5">MCA 4198</strain>
    </source>
</reference>
<dbReference type="STRING" id="215250.A0A316YR84"/>
<dbReference type="AlphaFoldDB" id="A0A316YR84"/>
<evidence type="ECO:0000313" key="5">
    <source>
        <dbReference type="EMBL" id="PWN91526.1"/>
    </source>
</evidence>
<dbReference type="RefSeq" id="XP_025378724.1">
    <property type="nucleotide sequence ID" value="XM_025521033.1"/>
</dbReference>
<proteinExistence type="predicted"/>